<organism evidence="9 10">
    <name type="scientific">Inmirania thermothiophila</name>
    <dbReference type="NCBI Taxonomy" id="1750597"/>
    <lineage>
        <taxon>Bacteria</taxon>
        <taxon>Pseudomonadati</taxon>
        <taxon>Pseudomonadota</taxon>
        <taxon>Gammaproteobacteria</taxon>
        <taxon>Chromatiales</taxon>
        <taxon>Ectothiorhodospiraceae</taxon>
        <taxon>Inmirania</taxon>
    </lineage>
</organism>
<evidence type="ECO:0000313" key="10">
    <source>
        <dbReference type="Proteomes" id="UP000276634"/>
    </source>
</evidence>
<dbReference type="EMBL" id="RJVI01000001">
    <property type="protein sequence ID" value="ROR34282.1"/>
    <property type="molecule type" value="Genomic_DNA"/>
</dbReference>
<keyword evidence="10" id="KW-1185">Reference proteome</keyword>
<dbReference type="PANTHER" id="PTHR40942">
    <property type="match status" value="1"/>
</dbReference>
<evidence type="ECO:0000259" key="8">
    <source>
        <dbReference type="PROSITE" id="PS51007"/>
    </source>
</evidence>
<keyword evidence="4" id="KW-0249">Electron transport</keyword>
<dbReference type="GO" id="GO:0020037">
    <property type="term" value="F:heme binding"/>
    <property type="evidence" value="ECO:0007669"/>
    <property type="project" value="InterPro"/>
</dbReference>
<dbReference type="InterPro" id="IPR036909">
    <property type="entry name" value="Cyt_c-like_dom_sf"/>
</dbReference>
<keyword evidence="7" id="KW-0732">Signal</keyword>
<evidence type="ECO:0000256" key="2">
    <source>
        <dbReference type="ARBA" id="ARBA00022617"/>
    </source>
</evidence>
<feature type="signal peptide" evidence="7">
    <location>
        <begin position="1"/>
        <end position="21"/>
    </location>
</feature>
<dbReference type="PRINTS" id="PR00607">
    <property type="entry name" value="CYTCHROMECIE"/>
</dbReference>
<dbReference type="InterPro" id="IPR009056">
    <property type="entry name" value="Cyt_c-like_dom"/>
</dbReference>
<feature type="chain" id="PRO_5018146813" evidence="7">
    <location>
        <begin position="22"/>
        <end position="100"/>
    </location>
</feature>
<protein>
    <submittedName>
        <fullName evidence="9">Cytochrome c5</fullName>
    </submittedName>
</protein>
<proteinExistence type="predicted"/>
<dbReference type="AlphaFoldDB" id="A0A3N1Y9I9"/>
<evidence type="ECO:0000256" key="5">
    <source>
        <dbReference type="ARBA" id="ARBA00023004"/>
    </source>
</evidence>
<evidence type="ECO:0000256" key="1">
    <source>
        <dbReference type="ARBA" id="ARBA00022448"/>
    </source>
</evidence>
<dbReference type="PROSITE" id="PS51007">
    <property type="entry name" value="CYTC"/>
    <property type="match status" value="1"/>
</dbReference>
<evidence type="ECO:0000256" key="3">
    <source>
        <dbReference type="ARBA" id="ARBA00022723"/>
    </source>
</evidence>
<evidence type="ECO:0000256" key="6">
    <source>
        <dbReference type="PROSITE-ProRule" id="PRU00433"/>
    </source>
</evidence>
<dbReference type="GO" id="GO:0009055">
    <property type="term" value="F:electron transfer activity"/>
    <property type="evidence" value="ECO:0007669"/>
    <property type="project" value="InterPro"/>
</dbReference>
<dbReference type="Gene3D" id="1.10.760.10">
    <property type="entry name" value="Cytochrome c-like domain"/>
    <property type="match status" value="1"/>
</dbReference>
<dbReference type="GO" id="GO:0005506">
    <property type="term" value="F:iron ion binding"/>
    <property type="evidence" value="ECO:0007669"/>
    <property type="project" value="InterPro"/>
</dbReference>
<keyword evidence="1" id="KW-0813">Transport</keyword>
<name>A0A3N1Y9I9_9GAMM</name>
<dbReference type="InterPro" id="IPR002323">
    <property type="entry name" value="Cyt_CIE"/>
</dbReference>
<dbReference type="Pfam" id="PF13442">
    <property type="entry name" value="Cytochrome_CBB3"/>
    <property type="match status" value="1"/>
</dbReference>
<gene>
    <name evidence="9" type="ORF">EDC57_0178</name>
</gene>
<evidence type="ECO:0000256" key="4">
    <source>
        <dbReference type="ARBA" id="ARBA00022982"/>
    </source>
</evidence>
<keyword evidence="3 6" id="KW-0479">Metal-binding</keyword>
<evidence type="ECO:0000256" key="7">
    <source>
        <dbReference type="SAM" id="SignalP"/>
    </source>
</evidence>
<keyword evidence="5 6" id="KW-0408">Iron</keyword>
<accession>A0A3N1Y9I9</accession>
<dbReference type="OrthoDB" id="9814708at2"/>
<dbReference type="RefSeq" id="WP_123399325.1">
    <property type="nucleotide sequence ID" value="NZ_RJVI01000001.1"/>
</dbReference>
<evidence type="ECO:0000313" key="9">
    <source>
        <dbReference type="EMBL" id="ROR34282.1"/>
    </source>
</evidence>
<comment type="caution">
    <text evidence="9">The sequence shown here is derived from an EMBL/GenBank/DDBJ whole genome shotgun (WGS) entry which is preliminary data.</text>
</comment>
<sequence length="100" mass="10166">MRKLAIGLAAAAALGAGAAHAASGEEIYKQVCFACHATGAAGAPKVGDKAAWAPRIAQGMDTLVQRAMNGFNAMPPKGTCGQCSEADIRAVVEYMVSQSK</sequence>
<dbReference type="Proteomes" id="UP000276634">
    <property type="component" value="Unassembled WGS sequence"/>
</dbReference>
<dbReference type="PANTHER" id="PTHR40942:SF4">
    <property type="entry name" value="CYTOCHROME C5"/>
    <property type="match status" value="1"/>
</dbReference>
<keyword evidence="2 6" id="KW-0349">Heme</keyword>
<reference evidence="9 10" key="1">
    <citation type="submission" date="2018-11" db="EMBL/GenBank/DDBJ databases">
        <title>Genomic Encyclopedia of Type Strains, Phase IV (KMG-IV): sequencing the most valuable type-strain genomes for metagenomic binning, comparative biology and taxonomic classification.</title>
        <authorList>
            <person name="Goeker M."/>
        </authorList>
    </citation>
    <scope>NUCLEOTIDE SEQUENCE [LARGE SCALE GENOMIC DNA]</scope>
    <source>
        <strain evidence="9 10">DSM 100275</strain>
    </source>
</reference>
<feature type="domain" description="Cytochrome c" evidence="8">
    <location>
        <begin position="19"/>
        <end position="99"/>
    </location>
</feature>
<dbReference type="SUPFAM" id="SSF46626">
    <property type="entry name" value="Cytochrome c"/>
    <property type="match status" value="1"/>
</dbReference>